<accession>A0A316VJ47</accession>
<proteinExistence type="predicted"/>
<sequence length="51" mass="5998">MYILTRTRTFHAKAYIQGYSRACTPWRGVTLKLLLYITIIIDVSPYIYTLV</sequence>
<dbReference type="EMBL" id="KZ819602">
    <property type="protein sequence ID" value="PWN37520.1"/>
    <property type="molecule type" value="Genomic_DNA"/>
</dbReference>
<evidence type="ECO:0000313" key="3">
    <source>
        <dbReference type="Proteomes" id="UP000245771"/>
    </source>
</evidence>
<dbReference type="AlphaFoldDB" id="A0A316VJ47"/>
<dbReference type="Proteomes" id="UP000245771">
    <property type="component" value="Unassembled WGS sequence"/>
</dbReference>
<organism evidence="2 3">
    <name type="scientific">Meira miltonrushii</name>
    <dbReference type="NCBI Taxonomy" id="1280837"/>
    <lineage>
        <taxon>Eukaryota</taxon>
        <taxon>Fungi</taxon>
        <taxon>Dikarya</taxon>
        <taxon>Basidiomycota</taxon>
        <taxon>Ustilaginomycotina</taxon>
        <taxon>Exobasidiomycetes</taxon>
        <taxon>Exobasidiales</taxon>
        <taxon>Brachybasidiaceae</taxon>
        <taxon>Meira</taxon>
    </lineage>
</organism>
<keyword evidence="3" id="KW-1185">Reference proteome</keyword>
<protein>
    <submittedName>
        <fullName evidence="2">Uncharacterized protein</fullName>
    </submittedName>
</protein>
<reference evidence="2 3" key="1">
    <citation type="journal article" date="2018" name="Mol. Biol. Evol.">
        <title>Broad Genomic Sampling Reveals a Smut Pathogenic Ancestry of the Fungal Clade Ustilaginomycotina.</title>
        <authorList>
            <person name="Kijpornyongpan T."/>
            <person name="Mondo S.J."/>
            <person name="Barry K."/>
            <person name="Sandor L."/>
            <person name="Lee J."/>
            <person name="Lipzen A."/>
            <person name="Pangilinan J."/>
            <person name="LaButti K."/>
            <person name="Hainaut M."/>
            <person name="Henrissat B."/>
            <person name="Grigoriev I.V."/>
            <person name="Spatafora J.W."/>
            <person name="Aime M.C."/>
        </authorList>
    </citation>
    <scope>NUCLEOTIDE SEQUENCE [LARGE SCALE GENOMIC DNA]</scope>
    <source>
        <strain evidence="2 3">MCA 3882</strain>
    </source>
</reference>
<name>A0A316VJ47_9BASI</name>
<keyword evidence="1" id="KW-0812">Transmembrane</keyword>
<gene>
    <name evidence="2" type="ORF">FA14DRAFT_15066</name>
</gene>
<evidence type="ECO:0000313" key="2">
    <source>
        <dbReference type="EMBL" id="PWN37520.1"/>
    </source>
</evidence>
<dbReference type="GeneID" id="37019226"/>
<feature type="transmembrane region" description="Helical" evidence="1">
    <location>
        <begin position="29"/>
        <end position="48"/>
    </location>
</feature>
<keyword evidence="1" id="KW-0472">Membrane</keyword>
<evidence type="ECO:0000256" key="1">
    <source>
        <dbReference type="SAM" id="Phobius"/>
    </source>
</evidence>
<dbReference type="InParanoid" id="A0A316VJ47"/>
<dbReference type="RefSeq" id="XP_025357822.1">
    <property type="nucleotide sequence ID" value="XM_025497445.1"/>
</dbReference>
<keyword evidence="1" id="KW-1133">Transmembrane helix</keyword>